<reference evidence="1" key="1">
    <citation type="submission" date="2012-04" db="EMBL/GenBank/DDBJ databases">
        <title>The Genome Sequence of Loa loa.</title>
        <authorList>
            <consortium name="The Broad Institute Genome Sequencing Platform"/>
            <consortium name="Broad Institute Genome Sequencing Center for Infectious Disease"/>
            <person name="Nutman T.B."/>
            <person name="Fink D.L."/>
            <person name="Russ C."/>
            <person name="Young S."/>
            <person name="Zeng Q."/>
            <person name="Gargeya S."/>
            <person name="Alvarado L."/>
            <person name="Berlin A."/>
            <person name="Chapman S.B."/>
            <person name="Chen Z."/>
            <person name="Freedman E."/>
            <person name="Gellesch M."/>
            <person name="Goldberg J."/>
            <person name="Griggs A."/>
            <person name="Gujja S."/>
            <person name="Heilman E.R."/>
            <person name="Heiman D."/>
            <person name="Howarth C."/>
            <person name="Mehta T."/>
            <person name="Neiman D."/>
            <person name="Pearson M."/>
            <person name="Roberts A."/>
            <person name="Saif S."/>
            <person name="Shea T."/>
            <person name="Shenoy N."/>
            <person name="Sisk P."/>
            <person name="Stolte C."/>
            <person name="Sykes S."/>
            <person name="White J."/>
            <person name="Yandava C."/>
            <person name="Haas B."/>
            <person name="Henn M.R."/>
            <person name="Nusbaum C."/>
            <person name="Birren B."/>
        </authorList>
    </citation>
    <scope>NUCLEOTIDE SEQUENCE [LARGE SCALE GENOMIC DNA]</scope>
</reference>
<gene>
    <name evidence="1" type="ORF">LOAG_08209</name>
</gene>
<dbReference type="AlphaFoldDB" id="A0A1S0TU12"/>
<dbReference type="EMBL" id="JH712115">
    <property type="protein sequence ID" value="EFO20281.1"/>
    <property type="molecule type" value="Genomic_DNA"/>
</dbReference>
<protein>
    <submittedName>
        <fullName evidence="1">Uncharacterized protein</fullName>
    </submittedName>
</protein>
<dbReference type="CTD" id="9945635"/>
<name>A0A1S0TU12_LOALO</name>
<dbReference type="GeneID" id="9945635"/>
<dbReference type="RefSeq" id="XP_003143789.1">
    <property type="nucleotide sequence ID" value="XM_003143741.1"/>
</dbReference>
<organism evidence="1">
    <name type="scientific">Loa loa</name>
    <name type="common">Eye worm</name>
    <name type="synonym">Filaria loa</name>
    <dbReference type="NCBI Taxonomy" id="7209"/>
    <lineage>
        <taxon>Eukaryota</taxon>
        <taxon>Metazoa</taxon>
        <taxon>Ecdysozoa</taxon>
        <taxon>Nematoda</taxon>
        <taxon>Chromadorea</taxon>
        <taxon>Rhabditida</taxon>
        <taxon>Spirurina</taxon>
        <taxon>Spiruromorpha</taxon>
        <taxon>Filarioidea</taxon>
        <taxon>Onchocercidae</taxon>
        <taxon>Loa</taxon>
    </lineage>
</organism>
<accession>A0A1S0TU12</accession>
<dbReference type="InParanoid" id="A0A1S0TU12"/>
<evidence type="ECO:0000313" key="1">
    <source>
        <dbReference type="EMBL" id="EFO20281.1"/>
    </source>
</evidence>
<proteinExistence type="predicted"/>
<dbReference type="KEGG" id="loa:LOAG_08209"/>
<sequence>MGFVTLSTSSIHQHSMNLYVLFPCFGYEEKFFRQVSLEEEYVRDEEYFKKPMKACANYFIVYNSPLNRGMDNSRGQIHSSSSCPCIVLRIGRTVLVIPLLLVVPVAEHQLQN</sequence>